<evidence type="ECO:0000256" key="1">
    <source>
        <dbReference type="SAM" id="MobiDB-lite"/>
    </source>
</evidence>
<gene>
    <name evidence="2" type="ORF">AKJ08_1223</name>
</gene>
<feature type="region of interest" description="Disordered" evidence="1">
    <location>
        <begin position="40"/>
        <end position="61"/>
    </location>
</feature>
<sequence>MHVLGIHPRLDVDGRGACRNRSVETDHVARHRRLETDILSNPSRQDAEAKSTVERGSSRHQIHGRLTRSEPLDVIFEYAATTGRASRSGALRRRSNEDLVLHRKGVFRTRHGHHERDRSLRIEVEVRGNDRFRSRESAKRKATRNQGRILEPDREVVGRVHAAEAEGAVAFGRHQLREIAVEGDPRAGDRMEGLVDDRALDVDPVRNCTAGAARAVASRPSGSARPSRPIAAA</sequence>
<proteinExistence type="predicted"/>
<dbReference type="Proteomes" id="UP000055590">
    <property type="component" value="Chromosome"/>
</dbReference>
<feature type="region of interest" description="Disordered" evidence="1">
    <location>
        <begin position="212"/>
        <end position="233"/>
    </location>
</feature>
<name>A0A0K1PBQ6_9BACT</name>
<dbReference type="AlphaFoldDB" id="A0A0K1PBQ6"/>
<reference evidence="2 3" key="1">
    <citation type="submission" date="2015-08" db="EMBL/GenBank/DDBJ databases">
        <authorList>
            <person name="Babu N.S."/>
            <person name="Beckwith C.J."/>
            <person name="Beseler K.G."/>
            <person name="Brison A."/>
            <person name="Carone J.V."/>
            <person name="Caskin T.P."/>
            <person name="Diamond M."/>
            <person name="Durham M.E."/>
            <person name="Foxe J.M."/>
            <person name="Go M."/>
            <person name="Henderson B.A."/>
            <person name="Jones I.B."/>
            <person name="McGettigan J.A."/>
            <person name="Micheletti S.J."/>
            <person name="Nasrallah M.E."/>
            <person name="Ortiz D."/>
            <person name="Piller C.R."/>
            <person name="Privatt S.R."/>
            <person name="Schneider S.L."/>
            <person name="Sharp S."/>
            <person name="Smith T.C."/>
            <person name="Stanton J.D."/>
            <person name="Ullery H.E."/>
            <person name="Wilson R.J."/>
            <person name="Serrano M.G."/>
            <person name="Buck G."/>
            <person name="Lee V."/>
            <person name="Wang Y."/>
            <person name="Carvalho R."/>
            <person name="Voegtly L."/>
            <person name="Shi R."/>
            <person name="Duckworth R."/>
            <person name="Johnson A."/>
            <person name="Loviza R."/>
            <person name="Walstead R."/>
            <person name="Shah Z."/>
            <person name="Kiflezghi M."/>
            <person name="Wade K."/>
            <person name="Ball S.L."/>
            <person name="Bradley K.W."/>
            <person name="Asai D.J."/>
            <person name="Bowman C.A."/>
            <person name="Russell D.A."/>
            <person name="Pope W.H."/>
            <person name="Jacobs-Sera D."/>
            <person name="Hendrix R.W."/>
            <person name="Hatfull G.F."/>
        </authorList>
    </citation>
    <scope>NUCLEOTIDE SEQUENCE [LARGE SCALE GENOMIC DNA]</scope>
    <source>
        <strain evidence="2 3">DSM 27710</strain>
    </source>
</reference>
<dbReference type="EMBL" id="CP012332">
    <property type="protein sequence ID" value="AKU90836.1"/>
    <property type="molecule type" value="Genomic_DNA"/>
</dbReference>
<feature type="compositionally biased region" description="Basic and acidic residues" evidence="1">
    <location>
        <begin position="45"/>
        <end position="57"/>
    </location>
</feature>
<accession>A0A0K1PBQ6</accession>
<protein>
    <submittedName>
        <fullName evidence="2">Uncharacterized protein</fullName>
    </submittedName>
</protein>
<keyword evidence="3" id="KW-1185">Reference proteome</keyword>
<dbReference type="KEGG" id="vin:AKJ08_1223"/>
<evidence type="ECO:0000313" key="2">
    <source>
        <dbReference type="EMBL" id="AKU90836.1"/>
    </source>
</evidence>
<evidence type="ECO:0000313" key="3">
    <source>
        <dbReference type="Proteomes" id="UP000055590"/>
    </source>
</evidence>
<organism evidence="2 3">
    <name type="scientific">Vulgatibacter incomptus</name>
    <dbReference type="NCBI Taxonomy" id="1391653"/>
    <lineage>
        <taxon>Bacteria</taxon>
        <taxon>Pseudomonadati</taxon>
        <taxon>Myxococcota</taxon>
        <taxon>Myxococcia</taxon>
        <taxon>Myxococcales</taxon>
        <taxon>Cystobacterineae</taxon>
        <taxon>Vulgatibacteraceae</taxon>
        <taxon>Vulgatibacter</taxon>
    </lineage>
</organism>